<dbReference type="InterPro" id="IPR000944">
    <property type="entry name" value="Tscrpt_reg_Rrf2"/>
</dbReference>
<dbReference type="Proteomes" id="UP000594800">
    <property type="component" value="Chromosome"/>
</dbReference>
<proteinExistence type="predicted"/>
<dbReference type="InterPro" id="IPR036388">
    <property type="entry name" value="WH-like_DNA-bd_sf"/>
</dbReference>
<protein>
    <submittedName>
        <fullName evidence="1">Rrf2 family transcriptional regulator</fullName>
    </submittedName>
</protein>
<keyword evidence="2" id="KW-1185">Reference proteome</keyword>
<dbReference type="EMBL" id="CP064942">
    <property type="protein sequence ID" value="QPH53965.1"/>
    <property type="molecule type" value="Genomic_DNA"/>
</dbReference>
<dbReference type="PANTHER" id="PTHR33221">
    <property type="entry name" value="WINGED HELIX-TURN-HELIX TRANSCRIPTIONAL REGULATOR, RRF2 FAMILY"/>
    <property type="match status" value="1"/>
</dbReference>
<dbReference type="SUPFAM" id="SSF46785">
    <property type="entry name" value="Winged helix' DNA-binding domain"/>
    <property type="match status" value="1"/>
</dbReference>
<dbReference type="InterPro" id="IPR036390">
    <property type="entry name" value="WH_DNA-bd_sf"/>
</dbReference>
<dbReference type="PANTHER" id="PTHR33221:SF15">
    <property type="entry name" value="HTH-TYPE TRANSCRIPTIONAL REGULATOR YWGB-RELATED"/>
    <property type="match status" value="1"/>
</dbReference>
<reference evidence="1 2" key="1">
    <citation type="submission" date="2020-11" db="EMBL/GenBank/DDBJ databases">
        <title>Description of Pontivivens ytuae sp. nov. isolated from deep sea sediment of Mariana Trench.</title>
        <authorList>
            <person name="Wang Z."/>
            <person name="Sun Q.-L."/>
            <person name="Xu X.-D."/>
            <person name="Tang Y.-Z."/>
            <person name="Zhang J."/>
        </authorList>
    </citation>
    <scope>NUCLEOTIDE SEQUENCE [LARGE SCALE GENOMIC DNA]</scope>
    <source>
        <strain evidence="1 2">MT2928</strain>
    </source>
</reference>
<dbReference type="KEGG" id="poz:I0K15_19685"/>
<evidence type="ECO:0000313" key="1">
    <source>
        <dbReference type="EMBL" id="QPH53965.1"/>
    </source>
</evidence>
<evidence type="ECO:0000313" key="2">
    <source>
        <dbReference type="Proteomes" id="UP000594800"/>
    </source>
</evidence>
<dbReference type="AlphaFoldDB" id="A0A7S9LS56"/>
<organism evidence="1 2">
    <name type="scientific">Pontivivens ytuae</name>
    <dbReference type="NCBI Taxonomy" id="2789856"/>
    <lineage>
        <taxon>Bacteria</taxon>
        <taxon>Pseudomonadati</taxon>
        <taxon>Pseudomonadota</taxon>
        <taxon>Alphaproteobacteria</taxon>
        <taxon>Rhodobacterales</taxon>
        <taxon>Paracoccaceae</taxon>
        <taxon>Pontivivens</taxon>
    </lineage>
</organism>
<dbReference type="Pfam" id="PF02082">
    <property type="entry name" value="Rrf2"/>
    <property type="match status" value="1"/>
</dbReference>
<dbReference type="GO" id="GO:0003700">
    <property type="term" value="F:DNA-binding transcription factor activity"/>
    <property type="evidence" value="ECO:0007669"/>
    <property type="project" value="TreeGrafter"/>
</dbReference>
<dbReference type="Gene3D" id="1.10.10.10">
    <property type="entry name" value="Winged helix-like DNA-binding domain superfamily/Winged helix DNA-binding domain"/>
    <property type="match status" value="1"/>
</dbReference>
<dbReference type="RefSeq" id="WP_196103174.1">
    <property type="nucleotide sequence ID" value="NZ_CP064942.1"/>
</dbReference>
<gene>
    <name evidence="1" type="ORF">I0K15_19685</name>
</gene>
<sequence length="146" mass="15474">MKRNSKLSLALHALGHLGLEPDRRFTSEELAVQNATNAVVVRRVLGLLRQAGLITSETGRTGGWTLSRSADTITVADVYCALGSTLLPRDGDGPDNPADCQIEAALHGVVDLALQDAEKALIARLEQVTIGDLSRGLRVCSGGRMS</sequence>
<name>A0A7S9LS56_9RHOB</name>
<dbReference type="GO" id="GO:0005829">
    <property type="term" value="C:cytosol"/>
    <property type="evidence" value="ECO:0007669"/>
    <property type="project" value="TreeGrafter"/>
</dbReference>
<dbReference type="PROSITE" id="PS51197">
    <property type="entry name" value="HTH_RRF2_2"/>
    <property type="match status" value="1"/>
</dbReference>
<accession>A0A7S9LS56</accession>